<proteinExistence type="inferred from homology"/>
<comment type="subcellular location">
    <subcellularLocation>
        <location evidence="1">Endomembrane system</location>
    </subcellularLocation>
</comment>
<dbReference type="EMBL" id="CP019698">
    <property type="protein sequence ID" value="AQS58960.1"/>
    <property type="molecule type" value="Genomic_DNA"/>
</dbReference>
<gene>
    <name evidence="7" type="ORF">B0537_07605</name>
</gene>
<evidence type="ECO:0000256" key="1">
    <source>
        <dbReference type="ARBA" id="ARBA00004308"/>
    </source>
</evidence>
<feature type="transmembrane region" description="Helical" evidence="6">
    <location>
        <begin position="6"/>
        <end position="29"/>
    </location>
</feature>
<dbReference type="Pfam" id="PF04286">
    <property type="entry name" value="DUF445"/>
    <property type="match status" value="1"/>
</dbReference>
<evidence type="ECO:0000313" key="8">
    <source>
        <dbReference type="Proteomes" id="UP000189464"/>
    </source>
</evidence>
<keyword evidence="5 6" id="KW-0472">Membrane</keyword>
<dbReference type="STRING" id="1833852.B0537_07605"/>
<dbReference type="KEGG" id="dfg:B0537_07605"/>
<evidence type="ECO:0000256" key="3">
    <source>
        <dbReference type="ARBA" id="ARBA00022692"/>
    </source>
</evidence>
<dbReference type="AlphaFoldDB" id="A0A1S6IW32"/>
<evidence type="ECO:0008006" key="9">
    <source>
        <dbReference type="Google" id="ProtNLM"/>
    </source>
</evidence>
<evidence type="ECO:0000256" key="4">
    <source>
        <dbReference type="ARBA" id="ARBA00022989"/>
    </source>
</evidence>
<dbReference type="OrthoDB" id="9787430at2"/>
<keyword evidence="8" id="KW-1185">Reference proteome</keyword>
<dbReference type="RefSeq" id="WP_077713985.1">
    <property type="nucleotide sequence ID" value="NZ_CP019698.1"/>
</dbReference>
<name>A0A1S6IW32_9FIRM</name>
<dbReference type="PANTHER" id="PTHR35791:SF1">
    <property type="entry name" value="UPF0754 MEMBRANE PROTEIN YHEB"/>
    <property type="match status" value="1"/>
</dbReference>
<keyword evidence="3 6" id="KW-0812">Transmembrane</keyword>
<dbReference type="InterPro" id="IPR007383">
    <property type="entry name" value="DUF445"/>
</dbReference>
<dbReference type="Proteomes" id="UP000189464">
    <property type="component" value="Chromosome"/>
</dbReference>
<evidence type="ECO:0000256" key="5">
    <source>
        <dbReference type="ARBA" id="ARBA00023136"/>
    </source>
</evidence>
<feature type="transmembrane region" description="Helical" evidence="6">
    <location>
        <begin position="180"/>
        <end position="199"/>
    </location>
</feature>
<evidence type="ECO:0000256" key="6">
    <source>
        <dbReference type="SAM" id="Phobius"/>
    </source>
</evidence>
<protein>
    <recommendedName>
        <fullName evidence="9">DUF445 domain-containing protein</fullName>
    </recommendedName>
</protein>
<accession>A0A1S6IW32</accession>
<dbReference type="PANTHER" id="PTHR35791">
    <property type="entry name" value="UPF0754 MEMBRANE PROTEIN YHEB"/>
    <property type="match status" value="1"/>
</dbReference>
<evidence type="ECO:0000256" key="2">
    <source>
        <dbReference type="ARBA" id="ARBA00008053"/>
    </source>
</evidence>
<sequence>MQWWTALLIPIIGAFIGWITNLIAVKAIFKPYEPVRLFGLPWAIQGVVPKRRAELATSIGEVVEKELLKVEDLIEQMKSPEIIEKIVGSANKSITNMVEEKIPIWVPNTVRTMILEMMGDMLHKQMPQVINQIVDQAGGSVAEKVKLSKLVEDRLNAYDIRHLERIILSVAKRELKHIEIIGGVLGFIIGLVQVTIVYLST</sequence>
<comment type="similarity">
    <text evidence="2">Belongs to the UPF0754 family.</text>
</comment>
<keyword evidence="4 6" id="KW-1133">Transmembrane helix</keyword>
<reference evidence="7 8" key="1">
    <citation type="journal article" date="2016" name="Int. J. Syst. Evol. Microbiol.">
        <title>Desulfotomaculum ferrireducens sp. nov., a moderately thermophilic sulfate-reducing and dissimilatory Fe(III)-reducing bacterium isolated from compost.</title>
        <authorList>
            <person name="Yang G."/>
            <person name="Guo J."/>
            <person name="Zhuang L."/>
            <person name="Yuan Y."/>
            <person name="Zhou S."/>
        </authorList>
    </citation>
    <scope>NUCLEOTIDE SEQUENCE [LARGE SCALE GENOMIC DNA]</scope>
    <source>
        <strain evidence="7 8">GSS09</strain>
    </source>
</reference>
<organism evidence="7 8">
    <name type="scientific">Desulforamulus ferrireducens</name>
    <dbReference type="NCBI Taxonomy" id="1833852"/>
    <lineage>
        <taxon>Bacteria</taxon>
        <taxon>Bacillati</taxon>
        <taxon>Bacillota</taxon>
        <taxon>Clostridia</taxon>
        <taxon>Eubacteriales</taxon>
        <taxon>Peptococcaceae</taxon>
        <taxon>Desulforamulus</taxon>
    </lineage>
</organism>
<dbReference type="GO" id="GO:0012505">
    <property type="term" value="C:endomembrane system"/>
    <property type="evidence" value="ECO:0007669"/>
    <property type="project" value="UniProtKB-SubCell"/>
</dbReference>
<evidence type="ECO:0000313" key="7">
    <source>
        <dbReference type="EMBL" id="AQS58960.1"/>
    </source>
</evidence>